<dbReference type="AlphaFoldDB" id="A0A919Q9J9"/>
<dbReference type="PANTHER" id="PTHR42685">
    <property type="entry name" value="GERANYLGERANYL DIPHOSPHATE REDUCTASE"/>
    <property type="match status" value="1"/>
</dbReference>
<keyword evidence="3" id="KW-1185">Reference proteome</keyword>
<dbReference type="NCBIfam" id="TIGR02032">
    <property type="entry name" value="GG-red-SF"/>
    <property type="match status" value="1"/>
</dbReference>
<keyword evidence="2" id="KW-0456">Lyase</keyword>
<gene>
    <name evidence="2" type="ORF">Aph01nite_33440</name>
</gene>
<protein>
    <submittedName>
        <fullName evidence="2">Hyaluronate lyase</fullName>
    </submittedName>
</protein>
<evidence type="ECO:0000259" key="1">
    <source>
        <dbReference type="Pfam" id="PF01494"/>
    </source>
</evidence>
<dbReference type="SUPFAM" id="SSF51905">
    <property type="entry name" value="FAD/NAD(P)-binding domain"/>
    <property type="match status" value="1"/>
</dbReference>
<dbReference type="GO" id="GO:0071949">
    <property type="term" value="F:FAD binding"/>
    <property type="evidence" value="ECO:0007669"/>
    <property type="project" value="InterPro"/>
</dbReference>
<organism evidence="2 3">
    <name type="scientific">Acrocarpospora phusangensis</name>
    <dbReference type="NCBI Taxonomy" id="1070424"/>
    <lineage>
        <taxon>Bacteria</taxon>
        <taxon>Bacillati</taxon>
        <taxon>Actinomycetota</taxon>
        <taxon>Actinomycetes</taxon>
        <taxon>Streptosporangiales</taxon>
        <taxon>Streptosporangiaceae</taxon>
        <taxon>Acrocarpospora</taxon>
    </lineage>
</organism>
<dbReference type="GO" id="GO:0016628">
    <property type="term" value="F:oxidoreductase activity, acting on the CH-CH group of donors, NAD or NADP as acceptor"/>
    <property type="evidence" value="ECO:0007669"/>
    <property type="project" value="InterPro"/>
</dbReference>
<dbReference type="GO" id="GO:0016829">
    <property type="term" value="F:lyase activity"/>
    <property type="evidence" value="ECO:0007669"/>
    <property type="project" value="UniProtKB-KW"/>
</dbReference>
<accession>A0A919Q9J9</accession>
<dbReference type="Gene3D" id="3.50.50.60">
    <property type="entry name" value="FAD/NAD(P)-binding domain"/>
    <property type="match status" value="1"/>
</dbReference>
<sequence>MARDSSVAHDVAHDVVVIGAGPAGSSAALAAARLGADTLILDRSRFPRYKTCGGGLIGQTLGSLPGDLDVPVRQEIFATTFSRDGKSVLRRESRKRILSLVDRAEFDDALLARAVREGAVARLETTVTSIAEEGDTVVLGTNRGPVRARHVVGADGSASRTGRFVGVELSQVDLGLEVELEAGDHADAWRNRIHLDWGPIPGSYAWVFPKGERLTVGVIARKGAPGETRDYLAAFLRQQGLQDAKVVQDSGHLTRCRTPRSPLGKGRVVLCGDAAGLLEPWTREGISFAVRSGSMAGRLAAEAVQKDPEWLQAEYAERIASTLAQEMSAGATFLAAFERHPRIMHALLARTPVGWREFRRIALGETTFARATRHSPVRLALRLLTGPRTAGDPRD</sequence>
<dbReference type="PANTHER" id="PTHR42685:SF22">
    <property type="entry name" value="CONDITIONED MEDIUM FACTOR RECEPTOR 1"/>
    <property type="match status" value="1"/>
</dbReference>
<dbReference type="InterPro" id="IPR050407">
    <property type="entry name" value="Geranylgeranyl_reductase"/>
</dbReference>
<dbReference type="InterPro" id="IPR036188">
    <property type="entry name" value="FAD/NAD-bd_sf"/>
</dbReference>
<evidence type="ECO:0000313" key="2">
    <source>
        <dbReference type="EMBL" id="GIH25034.1"/>
    </source>
</evidence>
<name>A0A919Q9J9_9ACTN</name>
<feature type="domain" description="FAD-binding" evidence="1">
    <location>
        <begin position="14"/>
        <end position="318"/>
    </location>
</feature>
<dbReference type="RefSeq" id="WP_204041765.1">
    <property type="nucleotide sequence ID" value="NZ_BOOA01000024.1"/>
</dbReference>
<evidence type="ECO:0000313" key="3">
    <source>
        <dbReference type="Proteomes" id="UP000640052"/>
    </source>
</evidence>
<dbReference type="InterPro" id="IPR002938">
    <property type="entry name" value="FAD-bd"/>
</dbReference>
<proteinExistence type="predicted"/>
<dbReference type="PRINTS" id="PR00420">
    <property type="entry name" value="RNGMNOXGNASE"/>
</dbReference>
<dbReference type="EMBL" id="BOOA01000024">
    <property type="protein sequence ID" value="GIH25034.1"/>
    <property type="molecule type" value="Genomic_DNA"/>
</dbReference>
<reference evidence="2" key="1">
    <citation type="submission" date="2021-01" db="EMBL/GenBank/DDBJ databases">
        <title>Whole genome shotgun sequence of Acrocarpospora phusangensis NBRC 108782.</title>
        <authorList>
            <person name="Komaki H."/>
            <person name="Tamura T."/>
        </authorList>
    </citation>
    <scope>NUCLEOTIDE SEQUENCE</scope>
    <source>
        <strain evidence="2">NBRC 108782</strain>
    </source>
</reference>
<comment type="caution">
    <text evidence="2">The sequence shown here is derived from an EMBL/GenBank/DDBJ whole genome shotgun (WGS) entry which is preliminary data.</text>
</comment>
<dbReference type="Proteomes" id="UP000640052">
    <property type="component" value="Unassembled WGS sequence"/>
</dbReference>
<dbReference type="Pfam" id="PF01494">
    <property type="entry name" value="FAD_binding_3"/>
    <property type="match status" value="1"/>
</dbReference>
<dbReference type="InterPro" id="IPR011777">
    <property type="entry name" value="Geranylgeranyl_Rdtase_fam"/>
</dbReference>